<evidence type="ECO:0000256" key="5">
    <source>
        <dbReference type="SAM" id="Phobius"/>
    </source>
</evidence>
<dbReference type="RefSeq" id="WP_163588896.1">
    <property type="nucleotide sequence ID" value="NZ_CP040855.1"/>
</dbReference>
<dbReference type="Pfam" id="PF04203">
    <property type="entry name" value="Sortase"/>
    <property type="match status" value="1"/>
</dbReference>
<accession>A0A9X7TJG3</accession>
<dbReference type="SUPFAM" id="SSF63817">
    <property type="entry name" value="Sortase"/>
    <property type="match status" value="1"/>
</dbReference>
<sequence>MRAYLKTKTGKNVTIITLLILIIAAFGFYVKHEDQQILNHKVNGAVTLQSNKAALKEDDIRPFTRGDLIRNRKKAIELGVDKYPNGYLIIPSIGVRLPIFNRANNYTLALGVGKSYYLDSQFGKGNYVVAGHDMEQPGILLSDLHRVQVGQEILLTGYNGQKYKYRITSKKVVAPKVKVVDGKPVAGSAFYMPENNEKPIVTVYTCAGGGINRLVVQGVLEN</sequence>
<dbReference type="GO" id="GO:0008234">
    <property type="term" value="F:cysteine-type peptidase activity"/>
    <property type="evidence" value="ECO:0007669"/>
    <property type="project" value="UniProtKB-KW"/>
</dbReference>
<dbReference type="InterPro" id="IPR042007">
    <property type="entry name" value="Sortase_A"/>
</dbReference>
<gene>
    <name evidence="6" type="ORF">FEE39_09770</name>
</gene>
<evidence type="ECO:0000256" key="2">
    <source>
        <dbReference type="ARBA" id="ARBA00022801"/>
    </source>
</evidence>
<dbReference type="Gene3D" id="2.40.260.10">
    <property type="entry name" value="Sortase"/>
    <property type="match status" value="1"/>
</dbReference>
<keyword evidence="5" id="KW-1133">Transmembrane helix</keyword>
<dbReference type="GO" id="GO:0006508">
    <property type="term" value="P:proteolysis"/>
    <property type="evidence" value="ECO:0007669"/>
    <property type="project" value="UniProtKB-KW"/>
</dbReference>
<dbReference type="InterPro" id="IPR005754">
    <property type="entry name" value="Sortase"/>
</dbReference>
<feature type="active site" description="Proton donor/acceptor" evidence="4">
    <location>
        <position position="132"/>
    </location>
</feature>
<reference evidence="6 7" key="1">
    <citation type="submission" date="2019-06" db="EMBL/GenBank/DDBJ databases">
        <title>Whole genome sequencing of Lactobacillus johnsonii strain G2A.</title>
        <authorList>
            <person name="Conlan S."/>
            <person name="Thomas P.J."/>
            <person name="Mullikin J."/>
            <person name="Singer J."/>
            <person name="Weaver C."/>
            <person name="Segre J.A."/>
        </authorList>
    </citation>
    <scope>NUCLEOTIDE SEQUENCE [LARGE SCALE GENOMIC DNA]</scope>
    <source>
        <strain evidence="6 7">G2A</strain>
        <plasmid evidence="6 7">unnamed1</plasmid>
    </source>
</reference>
<keyword evidence="3" id="KW-0788">Thiol protease</keyword>
<keyword evidence="1" id="KW-0645">Protease</keyword>
<keyword evidence="2" id="KW-0378">Hydrolase</keyword>
<keyword evidence="6" id="KW-0614">Plasmid</keyword>
<feature type="active site" description="Acyl-thioester intermediate" evidence="4">
    <location>
        <position position="206"/>
    </location>
</feature>
<dbReference type="InterPro" id="IPR023365">
    <property type="entry name" value="Sortase_dom-sf"/>
</dbReference>
<name>A0A9X7TJG3_LACJH</name>
<proteinExistence type="predicted"/>
<geneLocation type="plasmid" evidence="6 7">
    <name>unnamed1</name>
</geneLocation>
<evidence type="ECO:0000313" key="7">
    <source>
        <dbReference type="Proteomes" id="UP000464749"/>
    </source>
</evidence>
<dbReference type="CDD" id="cd06165">
    <property type="entry name" value="Sortase_A"/>
    <property type="match status" value="1"/>
</dbReference>
<keyword evidence="5" id="KW-0472">Membrane</keyword>
<evidence type="ECO:0000256" key="1">
    <source>
        <dbReference type="ARBA" id="ARBA00022670"/>
    </source>
</evidence>
<protein>
    <submittedName>
        <fullName evidence="6">Class A sortase</fullName>
    </submittedName>
</protein>
<organism evidence="6 7">
    <name type="scientific">Lactobacillus johnsonii</name>
    <dbReference type="NCBI Taxonomy" id="33959"/>
    <lineage>
        <taxon>Bacteria</taxon>
        <taxon>Bacillati</taxon>
        <taxon>Bacillota</taxon>
        <taxon>Bacilli</taxon>
        <taxon>Lactobacillales</taxon>
        <taxon>Lactobacillaceae</taxon>
        <taxon>Lactobacillus</taxon>
    </lineage>
</organism>
<dbReference type="Proteomes" id="UP000464749">
    <property type="component" value="Plasmid unnamed1"/>
</dbReference>
<keyword evidence="5" id="KW-0812">Transmembrane</keyword>
<dbReference type="AlphaFoldDB" id="A0A9X7TJG3"/>
<feature type="transmembrane region" description="Helical" evidence="5">
    <location>
        <begin position="12"/>
        <end position="30"/>
    </location>
</feature>
<dbReference type="EMBL" id="CP040855">
    <property type="protein sequence ID" value="QIA88523.1"/>
    <property type="molecule type" value="Genomic_DNA"/>
</dbReference>
<evidence type="ECO:0000256" key="4">
    <source>
        <dbReference type="PIRSR" id="PIRSR605754-1"/>
    </source>
</evidence>
<evidence type="ECO:0000256" key="3">
    <source>
        <dbReference type="ARBA" id="ARBA00022807"/>
    </source>
</evidence>
<evidence type="ECO:0000313" key="6">
    <source>
        <dbReference type="EMBL" id="QIA88523.1"/>
    </source>
</evidence>